<accession>A0A2P2KU88</accession>
<evidence type="ECO:0000313" key="2">
    <source>
        <dbReference type="EMBL" id="MBX09290.1"/>
    </source>
</evidence>
<feature type="signal peptide" evidence="1">
    <location>
        <begin position="1"/>
        <end position="24"/>
    </location>
</feature>
<dbReference type="PANTHER" id="PTHR47568">
    <property type="match status" value="1"/>
</dbReference>
<evidence type="ECO:0000256" key="1">
    <source>
        <dbReference type="SAM" id="SignalP"/>
    </source>
</evidence>
<protein>
    <submittedName>
        <fullName evidence="2">Uncharacterized protein</fullName>
    </submittedName>
</protein>
<sequence>MIPWGGISCCLSAAALYLLGRSSGRDADLLMSVSRVNQLKELGMRYFS</sequence>
<keyword evidence="1" id="KW-0732">Signal</keyword>
<reference evidence="2" key="1">
    <citation type="submission" date="2018-02" db="EMBL/GenBank/DDBJ databases">
        <title>Rhizophora mucronata_Transcriptome.</title>
        <authorList>
            <person name="Meera S.P."/>
            <person name="Sreeshan A."/>
            <person name="Augustine A."/>
        </authorList>
    </citation>
    <scope>NUCLEOTIDE SEQUENCE</scope>
    <source>
        <tissue evidence="2">Leaf</tissue>
    </source>
</reference>
<feature type="chain" id="PRO_5015126986" evidence="1">
    <location>
        <begin position="25"/>
        <end position="48"/>
    </location>
</feature>
<dbReference type="EMBL" id="GGEC01028806">
    <property type="protein sequence ID" value="MBX09290.1"/>
    <property type="molecule type" value="Transcribed_RNA"/>
</dbReference>
<dbReference type="InterPro" id="IPR044231">
    <property type="entry name" value="SP1/SPL1"/>
</dbReference>
<dbReference type="GO" id="GO:0004842">
    <property type="term" value="F:ubiquitin-protein transferase activity"/>
    <property type="evidence" value="ECO:0007669"/>
    <property type="project" value="InterPro"/>
</dbReference>
<organism evidence="2">
    <name type="scientific">Rhizophora mucronata</name>
    <name type="common">Asiatic mangrove</name>
    <dbReference type="NCBI Taxonomy" id="61149"/>
    <lineage>
        <taxon>Eukaryota</taxon>
        <taxon>Viridiplantae</taxon>
        <taxon>Streptophyta</taxon>
        <taxon>Embryophyta</taxon>
        <taxon>Tracheophyta</taxon>
        <taxon>Spermatophyta</taxon>
        <taxon>Magnoliopsida</taxon>
        <taxon>eudicotyledons</taxon>
        <taxon>Gunneridae</taxon>
        <taxon>Pentapetalae</taxon>
        <taxon>rosids</taxon>
        <taxon>fabids</taxon>
        <taxon>Malpighiales</taxon>
        <taxon>Rhizophoraceae</taxon>
        <taxon>Rhizophora</taxon>
    </lineage>
</organism>
<dbReference type="GO" id="GO:0016567">
    <property type="term" value="P:protein ubiquitination"/>
    <property type="evidence" value="ECO:0007669"/>
    <property type="project" value="InterPro"/>
</dbReference>
<proteinExistence type="predicted"/>
<dbReference type="AlphaFoldDB" id="A0A2P2KU88"/>
<name>A0A2P2KU88_RHIMU</name>
<dbReference type="PANTHER" id="PTHR47568:SF2">
    <property type="entry name" value="E3 UBIQUITIN-PROTEIN LIGASE SP1-RELATED"/>
    <property type="match status" value="1"/>
</dbReference>